<dbReference type="EMBL" id="QSEN01000013">
    <property type="protein sequence ID" value="RGZ75005.1"/>
    <property type="molecule type" value="Genomic_DNA"/>
</dbReference>
<name>A0A413PG56_9FIRM</name>
<organism evidence="1 2">
    <name type="scientific">Agathobacter rectalis</name>
    <dbReference type="NCBI Taxonomy" id="39491"/>
    <lineage>
        <taxon>Bacteria</taxon>
        <taxon>Bacillati</taxon>
        <taxon>Bacillota</taxon>
        <taxon>Clostridia</taxon>
        <taxon>Lachnospirales</taxon>
        <taxon>Lachnospiraceae</taxon>
        <taxon>Agathobacter</taxon>
    </lineage>
</organism>
<accession>A0A413PG56</accession>
<evidence type="ECO:0008006" key="3">
    <source>
        <dbReference type="Google" id="ProtNLM"/>
    </source>
</evidence>
<evidence type="ECO:0000313" key="2">
    <source>
        <dbReference type="Proteomes" id="UP000283431"/>
    </source>
</evidence>
<proteinExistence type="predicted"/>
<dbReference type="Proteomes" id="UP000283431">
    <property type="component" value="Unassembled WGS sequence"/>
</dbReference>
<sequence length="136" mass="15682">MSNVYTRNRKKTPFDVLANAEKLQDLVTLYVMNERYVPKKWRFMIGQDLIKKIDELNDNIIAANSIYAMSEQDLASRKAYAQKAIANGYQLQRKLSRLIRCVPSATAASLEEITSLLSQEIDDLKGWKKNDKIRAR</sequence>
<evidence type="ECO:0000313" key="1">
    <source>
        <dbReference type="EMBL" id="RGZ75005.1"/>
    </source>
</evidence>
<reference evidence="1 2" key="1">
    <citation type="submission" date="2018-08" db="EMBL/GenBank/DDBJ databases">
        <title>A genome reference for cultivated species of the human gut microbiota.</title>
        <authorList>
            <person name="Zou Y."/>
            <person name="Xue W."/>
            <person name="Luo G."/>
        </authorList>
    </citation>
    <scope>NUCLEOTIDE SEQUENCE [LARGE SCALE GENOMIC DNA]</scope>
    <source>
        <strain evidence="1 2">AM48-7</strain>
    </source>
</reference>
<dbReference type="AlphaFoldDB" id="A0A413PG56"/>
<gene>
    <name evidence="1" type="ORF">DW975_08680</name>
</gene>
<comment type="caution">
    <text evidence="1">The sequence shown here is derived from an EMBL/GenBank/DDBJ whole genome shotgun (WGS) entry which is preliminary data.</text>
</comment>
<protein>
    <recommendedName>
        <fullName evidence="3">Four helix bundle protein</fullName>
    </recommendedName>
</protein>